<proteinExistence type="predicted"/>
<gene>
    <name evidence="2" type="ORF">B0H63DRAFT_457467</name>
</gene>
<dbReference type="AlphaFoldDB" id="A0AAE0P4L5"/>
<feature type="signal peptide" evidence="1">
    <location>
        <begin position="1"/>
        <end position="21"/>
    </location>
</feature>
<reference evidence="2" key="1">
    <citation type="journal article" date="2023" name="Mol. Phylogenet. Evol.">
        <title>Genome-scale phylogeny and comparative genomics of the fungal order Sordariales.</title>
        <authorList>
            <person name="Hensen N."/>
            <person name="Bonometti L."/>
            <person name="Westerberg I."/>
            <person name="Brannstrom I.O."/>
            <person name="Guillou S."/>
            <person name="Cros-Aarteil S."/>
            <person name="Calhoun S."/>
            <person name="Haridas S."/>
            <person name="Kuo A."/>
            <person name="Mondo S."/>
            <person name="Pangilinan J."/>
            <person name="Riley R."/>
            <person name="LaButti K."/>
            <person name="Andreopoulos B."/>
            <person name="Lipzen A."/>
            <person name="Chen C."/>
            <person name="Yan M."/>
            <person name="Daum C."/>
            <person name="Ng V."/>
            <person name="Clum A."/>
            <person name="Steindorff A."/>
            <person name="Ohm R.A."/>
            <person name="Martin F."/>
            <person name="Silar P."/>
            <person name="Natvig D.O."/>
            <person name="Lalanne C."/>
            <person name="Gautier V."/>
            <person name="Ament-Velasquez S.L."/>
            <person name="Kruys A."/>
            <person name="Hutchinson M.I."/>
            <person name="Powell A.J."/>
            <person name="Barry K."/>
            <person name="Miller A.N."/>
            <person name="Grigoriev I.V."/>
            <person name="Debuchy R."/>
            <person name="Gladieux P."/>
            <person name="Hiltunen Thoren M."/>
            <person name="Johannesson H."/>
        </authorList>
    </citation>
    <scope>NUCLEOTIDE SEQUENCE</scope>
    <source>
        <strain evidence="2">CBS 232.78</strain>
    </source>
</reference>
<organism evidence="2 3">
    <name type="scientific">Podospora didyma</name>
    <dbReference type="NCBI Taxonomy" id="330526"/>
    <lineage>
        <taxon>Eukaryota</taxon>
        <taxon>Fungi</taxon>
        <taxon>Dikarya</taxon>
        <taxon>Ascomycota</taxon>
        <taxon>Pezizomycotina</taxon>
        <taxon>Sordariomycetes</taxon>
        <taxon>Sordariomycetidae</taxon>
        <taxon>Sordariales</taxon>
        <taxon>Podosporaceae</taxon>
        <taxon>Podospora</taxon>
    </lineage>
</organism>
<evidence type="ECO:0000313" key="3">
    <source>
        <dbReference type="Proteomes" id="UP001285441"/>
    </source>
</evidence>
<evidence type="ECO:0000256" key="1">
    <source>
        <dbReference type="SAM" id="SignalP"/>
    </source>
</evidence>
<name>A0AAE0P4L5_9PEZI</name>
<feature type="chain" id="PRO_5042033031" description="Secreted protein" evidence="1">
    <location>
        <begin position="22"/>
        <end position="72"/>
    </location>
</feature>
<sequence length="72" mass="7814">MCVVVRLLAIIFPARDKGGSAQTPHGRKLACLLEGDERLLRNWFCPATGLGFPWLHLPSSPTGTSIPAVHVH</sequence>
<reference evidence="2" key="2">
    <citation type="submission" date="2023-06" db="EMBL/GenBank/DDBJ databases">
        <authorList>
            <consortium name="Lawrence Berkeley National Laboratory"/>
            <person name="Haridas S."/>
            <person name="Hensen N."/>
            <person name="Bonometti L."/>
            <person name="Westerberg I."/>
            <person name="Brannstrom I.O."/>
            <person name="Guillou S."/>
            <person name="Cros-Aarteil S."/>
            <person name="Calhoun S."/>
            <person name="Kuo A."/>
            <person name="Mondo S."/>
            <person name="Pangilinan J."/>
            <person name="Riley R."/>
            <person name="LaButti K."/>
            <person name="Andreopoulos B."/>
            <person name="Lipzen A."/>
            <person name="Chen C."/>
            <person name="Yanf M."/>
            <person name="Daum C."/>
            <person name="Ng V."/>
            <person name="Clum A."/>
            <person name="Steindorff A."/>
            <person name="Ohm R."/>
            <person name="Martin F."/>
            <person name="Silar P."/>
            <person name="Natvig D."/>
            <person name="Lalanne C."/>
            <person name="Gautier V."/>
            <person name="Ament-velasquez S.L."/>
            <person name="Kruys A."/>
            <person name="Hutchinson M.I."/>
            <person name="Powell A.J."/>
            <person name="Barry K."/>
            <person name="Miller A.N."/>
            <person name="Grigoriev I.V."/>
            <person name="Debuchy R."/>
            <person name="Gladieux P."/>
            <person name="Thoren M.H."/>
            <person name="Johannesson H."/>
        </authorList>
    </citation>
    <scope>NUCLEOTIDE SEQUENCE</scope>
    <source>
        <strain evidence="2">CBS 232.78</strain>
    </source>
</reference>
<comment type="caution">
    <text evidence="2">The sequence shown here is derived from an EMBL/GenBank/DDBJ whole genome shotgun (WGS) entry which is preliminary data.</text>
</comment>
<dbReference type="EMBL" id="JAULSW010000001">
    <property type="protein sequence ID" value="KAK3393122.1"/>
    <property type="molecule type" value="Genomic_DNA"/>
</dbReference>
<evidence type="ECO:0008006" key="4">
    <source>
        <dbReference type="Google" id="ProtNLM"/>
    </source>
</evidence>
<evidence type="ECO:0000313" key="2">
    <source>
        <dbReference type="EMBL" id="KAK3393122.1"/>
    </source>
</evidence>
<dbReference type="Proteomes" id="UP001285441">
    <property type="component" value="Unassembled WGS sequence"/>
</dbReference>
<keyword evidence="3" id="KW-1185">Reference proteome</keyword>
<accession>A0AAE0P4L5</accession>
<protein>
    <recommendedName>
        <fullName evidence="4">Secreted protein</fullName>
    </recommendedName>
</protein>
<keyword evidence="1" id="KW-0732">Signal</keyword>